<evidence type="ECO:0000256" key="3">
    <source>
        <dbReference type="ARBA" id="ARBA00038502"/>
    </source>
</evidence>
<comment type="similarity">
    <text evidence="3">Belongs to the acetyltransferase family. RimJ subfamily.</text>
</comment>
<dbReference type="InterPro" id="IPR000182">
    <property type="entry name" value="GNAT_dom"/>
</dbReference>
<dbReference type="Pfam" id="PF13302">
    <property type="entry name" value="Acetyltransf_3"/>
    <property type="match status" value="1"/>
</dbReference>
<reference evidence="5 6" key="1">
    <citation type="journal article" date="2013" name="Genome Announc.">
        <title>Complete Genome Sequence of the Porcine Strain Brachyspira pilosicoli P43/6/78(T.).</title>
        <authorList>
            <person name="Lin C."/>
            <person name="den Bakker H.C."/>
            <person name="Suzuki H."/>
            <person name="Lefebure T."/>
            <person name="Ponnala L."/>
            <person name="Sun Q."/>
            <person name="Stanhope M.J."/>
            <person name="Wiedmann M."/>
            <person name="Duhamel G.E."/>
        </authorList>
    </citation>
    <scope>NUCLEOTIDE SEQUENCE [LARGE SCALE GENOMIC DNA]</scope>
    <source>
        <strain evidence="5 6">P43/6/78</strain>
    </source>
</reference>
<evidence type="ECO:0000256" key="1">
    <source>
        <dbReference type="ARBA" id="ARBA00022679"/>
    </source>
</evidence>
<dbReference type="SUPFAM" id="SSF55729">
    <property type="entry name" value="Acyl-CoA N-acyltransferases (Nat)"/>
    <property type="match status" value="1"/>
</dbReference>
<evidence type="ECO:0000259" key="4">
    <source>
        <dbReference type="PROSITE" id="PS51186"/>
    </source>
</evidence>
<protein>
    <submittedName>
        <fullName evidence="5">Ribosomal-protein-S5-alanine N-acetyltransferase</fullName>
    </submittedName>
</protein>
<feature type="domain" description="N-acetyltransferase" evidence="4">
    <location>
        <begin position="16"/>
        <end position="182"/>
    </location>
</feature>
<keyword evidence="1 5" id="KW-0808">Transferase</keyword>
<dbReference type="KEGG" id="bpip:BPP43_01445"/>
<dbReference type="Gene3D" id="3.40.630.30">
    <property type="match status" value="1"/>
</dbReference>
<dbReference type="GO" id="GO:0005737">
    <property type="term" value="C:cytoplasm"/>
    <property type="evidence" value="ECO:0007669"/>
    <property type="project" value="TreeGrafter"/>
</dbReference>
<dbReference type="RefSeq" id="WP_015273936.1">
    <property type="nucleotide sequence ID" value="NC_019908.1"/>
</dbReference>
<keyword evidence="6" id="KW-1185">Reference proteome</keyword>
<dbReference type="PANTHER" id="PTHR43792">
    <property type="entry name" value="GNAT FAMILY, PUTATIVE (AFU_ORTHOLOGUE AFUA_3G00765)-RELATED-RELATED"/>
    <property type="match status" value="1"/>
</dbReference>
<proteinExistence type="inferred from homology"/>
<dbReference type="InterPro" id="IPR051531">
    <property type="entry name" value="N-acetyltransferase"/>
</dbReference>
<dbReference type="AlphaFoldDB" id="A0A3B6VI84"/>
<dbReference type="Proteomes" id="UP000010793">
    <property type="component" value="Chromosome"/>
</dbReference>
<sequence length="184" mass="22070">MIKKSYNTNRLLLVQPNLEMANSIFDFYYRNKDFFKEFDPYRPDIFYKLNTHKNIIKKEMEDTKNSRMLKFYLFKIEDRKKIIGMISFANIVKGSFLSCTVGYKLDKDETKKGYMTEALKYAIDIVFKELKLHRIEANIMPHNKPSLDLARRLGFEYEGLAKKYLKINNKWEDHIHMTILNDDI</sequence>
<evidence type="ECO:0000256" key="2">
    <source>
        <dbReference type="ARBA" id="ARBA00023315"/>
    </source>
</evidence>
<gene>
    <name evidence="5" type="ORF">BPP43_01445</name>
</gene>
<dbReference type="InterPro" id="IPR016181">
    <property type="entry name" value="Acyl_CoA_acyltransferase"/>
</dbReference>
<dbReference type="GO" id="GO:0008999">
    <property type="term" value="F:protein-N-terminal-alanine acetyltransferase activity"/>
    <property type="evidence" value="ECO:0007669"/>
    <property type="project" value="TreeGrafter"/>
</dbReference>
<dbReference type="EMBL" id="CP002873">
    <property type="protein sequence ID" value="AGA65631.1"/>
    <property type="molecule type" value="Genomic_DNA"/>
</dbReference>
<dbReference type="PANTHER" id="PTHR43792:SF8">
    <property type="entry name" value="[RIBOSOMAL PROTEIN US5]-ALANINE N-ACETYLTRANSFERASE"/>
    <property type="match status" value="1"/>
</dbReference>
<accession>A0A3B6VI84</accession>
<organism evidence="5 6">
    <name type="scientific">Brachyspira pilosicoli P43/6/78</name>
    <dbReference type="NCBI Taxonomy" id="1042417"/>
    <lineage>
        <taxon>Bacteria</taxon>
        <taxon>Pseudomonadati</taxon>
        <taxon>Spirochaetota</taxon>
        <taxon>Spirochaetia</taxon>
        <taxon>Brachyspirales</taxon>
        <taxon>Brachyspiraceae</taxon>
        <taxon>Brachyspira</taxon>
    </lineage>
</organism>
<keyword evidence="2" id="KW-0012">Acyltransferase</keyword>
<evidence type="ECO:0000313" key="5">
    <source>
        <dbReference type="EMBL" id="AGA65631.1"/>
    </source>
</evidence>
<dbReference type="PROSITE" id="PS51186">
    <property type="entry name" value="GNAT"/>
    <property type="match status" value="1"/>
</dbReference>
<name>A0A3B6VI84_BRAPL</name>
<evidence type="ECO:0000313" key="6">
    <source>
        <dbReference type="Proteomes" id="UP000010793"/>
    </source>
</evidence>